<sequence length="137" mass="14952">MALKIPMILLCSIILAIFFNAQSADSNKQTLPPFSCDSTNPSTKSYPFCNVDLPIRERAHDLVSRLSLDEKISQLVNEASAVPRLGIPYYQWWSHGRYYKGAGGGIGGSTPAQSGVSFNGTINAATSFPQVILHRSY</sequence>
<evidence type="ECO:0000256" key="2">
    <source>
        <dbReference type="SAM" id="SignalP"/>
    </source>
</evidence>
<protein>
    <submittedName>
        <fullName evidence="3">Uncharacterized protein</fullName>
    </submittedName>
</protein>
<dbReference type="InterPro" id="IPR017853">
    <property type="entry name" value="GH"/>
</dbReference>
<dbReference type="SUPFAM" id="SSF51445">
    <property type="entry name" value="(Trans)glycosidases"/>
    <property type="match status" value="1"/>
</dbReference>
<feature type="chain" id="PRO_5001504048" evidence="2">
    <location>
        <begin position="24"/>
        <end position="137"/>
    </location>
</feature>
<gene>
    <name evidence="3" type="ORF">MIMGU_mgv1a0244552mg</name>
</gene>
<dbReference type="PANTHER" id="PTHR42721:SF19">
    <property type="entry name" value="FIBRONECTIN TYPE III-LIKE DOMAIN-CONTAINING PROTEIN"/>
    <property type="match status" value="1"/>
</dbReference>
<dbReference type="GO" id="GO:0009044">
    <property type="term" value="F:xylan 1,4-beta-xylosidase activity"/>
    <property type="evidence" value="ECO:0007669"/>
    <property type="project" value="InterPro"/>
</dbReference>
<proteinExistence type="predicted"/>
<dbReference type="STRING" id="4155.A0A022QGP4"/>
<organism evidence="3 4">
    <name type="scientific">Erythranthe guttata</name>
    <name type="common">Yellow monkey flower</name>
    <name type="synonym">Mimulus guttatus</name>
    <dbReference type="NCBI Taxonomy" id="4155"/>
    <lineage>
        <taxon>Eukaryota</taxon>
        <taxon>Viridiplantae</taxon>
        <taxon>Streptophyta</taxon>
        <taxon>Embryophyta</taxon>
        <taxon>Tracheophyta</taxon>
        <taxon>Spermatophyta</taxon>
        <taxon>Magnoliopsida</taxon>
        <taxon>eudicotyledons</taxon>
        <taxon>Gunneridae</taxon>
        <taxon>Pentapetalae</taxon>
        <taxon>asterids</taxon>
        <taxon>lamiids</taxon>
        <taxon>Lamiales</taxon>
        <taxon>Phrymaceae</taxon>
        <taxon>Erythranthe</taxon>
    </lineage>
</organism>
<dbReference type="Proteomes" id="UP000030748">
    <property type="component" value="Unassembled WGS sequence"/>
</dbReference>
<feature type="signal peptide" evidence="2">
    <location>
        <begin position="1"/>
        <end position="23"/>
    </location>
</feature>
<dbReference type="PANTHER" id="PTHR42721">
    <property type="entry name" value="SUGAR HYDROLASE-RELATED"/>
    <property type="match status" value="1"/>
</dbReference>
<accession>A0A022QGP4</accession>
<reference evidence="3 4" key="1">
    <citation type="journal article" date="2013" name="Proc. Natl. Acad. Sci. U.S.A.">
        <title>Fine-scale variation in meiotic recombination in Mimulus inferred from population shotgun sequencing.</title>
        <authorList>
            <person name="Hellsten U."/>
            <person name="Wright K.M."/>
            <person name="Jenkins J."/>
            <person name="Shu S."/>
            <person name="Yuan Y."/>
            <person name="Wessler S.R."/>
            <person name="Schmutz J."/>
            <person name="Willis J.H."/>
            <person name="Rokhsar D.S."/>
        </authorList>
    </citation>
    <scope>NUCLEOTIDE SEQUENCE [LARGE SCALE GENOMIC DNA]</scope>
    <source>
        <strain evidence="4">cv. DUN x IM62</strain>
    </source>
</reference>
<name>A0A022QGP4_ERYGU</name>
<dbReference type="InterPro" id="IPR036962">
    <property type="entry name" value="Glyco_hydro_3_N_sf"/>
</dbReference>
<evidence type="ECO:0000256" key="1">
    <source>
        <dbReference type="ARBA" id="ARBA00022801"/>
    </source>
</evidence>
<dbReference type="GO" id="GO:0045493">
    <property type="term" value="P:xylan catabolic process"/>
    <property type="evidence" value="ECO:0007669"/>
    <property type="project" value="InterPro"/>
</dbReference>
<evidence type="ECO:0000313" key="3">
    <source>
        <dbReference type="EMBL" id="EYU26759.1"/>
    </source>
</evidence>
<feature type="non-terminal residue" evidence="3">
    <location>
        <position position="137"/>
    </location>
</feature>
<keyword evidence="1" id="KW-0378">Hydrolase</keyword>
<dbReference type="EMBL" id="KI631642">
    <property type="protein sequence ID" value="EYU26759.1"/>
    <property type="molecule type" value="Genomic_DNA"/>
</dbReference>
<keyword evidence="2" id="KW-0732">Signal</keyword>
<dbReference type="AlphaFoldDB" id="A0A022QGP4"/>
<keyword evidence="4" id="KW-1185">Reference proteome</keyword>
<dbReference type="InterPro" id="IPR044993">
    <property type="entry name" value="BXL"/>
</dbReference>
<dbReference type="Gene3D" id="3.20.20.300">
    <property type="entry name" value="Glycoside hydrolase, family 3, N-terminal domain"/>
    <property type="match status" value="1"/>
</dbReference>
<evidence type="ECO:0000313" key="4">
    <source>
        <dbReference type="Proteomes" id="UP000030748"/>
    </source>
</evidence>